<organism evidence="10 11">
    <name type="scientific">Bogoriella caseilytica</name>
    <dbReference type="NCBI Taxonomy" id="56055"/>
    <lineage>
        <taxon>Bacteria</taxon>
        <taxon>Bacillati</taxon>
        <taxon>Actinomycetota</taxon>
        <taxon>Actinomycetes</taxon>
        <taxon>Micrococcales</taxon>
        <taxon>Bogoriellaceae</taxon>
        <taxon>Bogoriella</taxon>
    </lineage>
</organism>
<dbReference type="NCBIfam" id="TIGR01003">
    <property type="entry name" value="PTS_HPr_family"/>
    <property type="match status" value="1"/>
</dbReference>
<dbReference type="SUPFAM" id="SSF53062">
    <property type="entry name" value="PTS system fructose IIA component-like"/>
    <property type="match status" value="1"/>
</dbReference>
<gene>
    <name evidence="10" type="ORF">EDD31_2356</name>
</gene>
<dbReference type="Proteomes" id="UP000280668">
    <property type="component" value="Unassembled WGS sequence"/>
</dbReference>
<evidence type="ECO:0000256" key="3">
    <source>
        <dbReference type="ARBA" id="ARBA00003681"/>
    </source>
</evidence>
<evidence type="ECO:0000259" key="9">
    <source>
        <dbReference type="PROSITE" id="PS51350"/>
    </source>
</evidence>
<evidence type="ECO:0000259" key="8">
    <source>
        <dbReference type="PROSITE" id="PS51096"/>
    </source>
</evidence>
<dbReference type="EMBL" id="RKHK01000001">
    <property type="protein sequence ID" value="ROR73961.1"/>
    <property type="molecule type" value="Genomic_DNA"/>
</dbReference>
<dbReference type="CDD" id="cd00367">
    <property type="entry name" value="PTS-HPr_like"/>
    <property type="match status" value="1"/>
</dbReference>
<feature type="domain" description="HPr" evidence="9">
    <location>
        <begin position="152"/>
        <end position="235"/>
    </location>
</feature>
<dbReference type="PRINTS" id="PR00107">
    <property type="entry name" value="PHOSPHOCPHPR"/>
</dbReference>
<dbReference type="GO" id="GO:0009401">
    <property type="term" value="P:phosphoenolpyruvate-dependent sugar phosphotransferase system"/>
    <property type="evidence" value="ECO:0007669"/>
    <property type="project" value="InterPro"/>
</dbReference>
<evidence type="ECO:0000256" key="1">
    <source>
        <dbReference type="ARBA" id="ARBA00001113"/>
    </source>
</evidence>
<dbReference type="PROSITE" id="PS51096">
    <property type="entry name" value="PTS_EIIA_TYPE_4"/>
    <property type="match status" value="1"/>
</dbReference>
<keyword evidence="6" id="KW-0808">Transferase</keyword>
<sequence>MNSPGARDITTALVIVAHSAQLAEGVCEVAAQMAPDVTVRAAGGTEDGRVGTSIPRVEAAIRTLLDEGFGVVVLTDLGSAVMAAETAKELIDEDSRVTVVDGPLIEGSVAAAVAAQNGYSHRQAARGATGPDPRHIASAATPEIAAAPVSEVEVREFTLVNEVGLHARPAALLARTIAGFDAEVLVDDVDGASVLSLMSLGRTQGQTIRVTASGPGASLALDAVAALIESGFGEGSGR</sequence>
<dbReference type="GO" id="GO:0016020">
    <property type="term" value="C:membrane"/>
    <property type="evidence" value="ECO:0007669"/>
    <property type="project" value="InterPro"/>
</dbReference>
<evidence type="ECO:0000256" key="7">
    <source>
        <dbReference type="ARBA" id="ARBA00046577"/>
    </source>
</evidence>
<accession>A0A3N2BFC7</accession>
<comment type="function">
    <text evidence="2">Component of the dihydroxyacetone kinase complex, which is responsible for the phosphoenolpyruvate (PEP)-dependent phosphorylation of dihydroxyacetone. DhaM serves as the phosphoryl donor. Is phosphorylated by phosphoenolpyruvate in an EI- and HPr-dependent reaction, and a phosphorelay system on histidine residues finally leads to phosphoryl transfer to DhaL and dihydroxyacetone.</text>
</comment>
<comment type="catalytic activity">
    <reaction evidence="1">
        <text>dihydroxyacetone + phosphoenolpyruvate = dihydroxyacetone phosphate + pyruvate</text>
        <dbReference type="Rhea" id="RHEA:18381"/>
        <dbReference type="ChEBI" id="CHEBI:15361"/>
        <dbReference type="ChEBI" id="CHEBI:16016"/>
        <dbReference type="ChEBI" id="CHEBI:57642"/>
        <dbReference type="ChEBI" id="CHEBI:58702"/>
        <dbReference type="EC" id="2.7.1.121"/>
    </reaction>
</comment>
<dbReference type="RefSeq" id="WP_245991157.1">
    <property type="nucleotide sequence ID" value="NZ_RKHK01000001.1"/>
</dbReference>
<dbReference type="InterPro" id="IPR036662">
    <property type="entry name" value="PTS_EIIA_man-typ_sf"/>
</dbReference>
<dbReference type="Gene3D" id="3.40.50.510">
    <property type="entry name" value="Phosphotransferase system, mannose-type IIA component"/>
    <property type="match status" value="1"/>
</dbReference>
<dbReference type="InterPro" id="IPR004701">
    <property type="entry name" value="PTS_EIIA_man-typ"/>
</dbReference>
<dbReference type="Gene3D" id="3.30.1340.10">
    <property type="entry name" value="HPr-like"/>
    <property type="match status" value="1"/>
</dbReference>
<comment type="subunit">
    <text evidence="7">Homodimer. The dihydroxyacetone kinase complex is composed of a homodimer of DhaM, a homodimer of DhaK and the subunit DhaL.</text>
</comment>
<dbReference type="EC" id="2.7.1.121" evidence="4"/>
<proteinExistence type="predicted"/>
<dbReference type="Pfam" id="PF00381">
    <property type="entry name" value="PTS-HPr"/>
    <property type="match status" value="1"/>
</dbReference>
<dbReference type="InterPro" id="IPR035895">
    <property type="entry name" value="HPr-like_sf"/>
</dbReference>
<dbReference type="InterPro" id="IPR001020">
    <property type="entry name" value="PTS_HPr_His_P_site"/>
</dbReference>
<dbReference type="PANTHER" id="PTHR38594">
    <property type="entry name" value="PEP-DEPENDENT DIHYDROXYACETONE KINASE, PHOSPHORYL DONOR SUBUNIT DHAM"/>
    <property type="match status" value="1"/>
</dbReference>
<keyword evidence="11" id="KW-1185">Reference proteome</keyword>
<dbReference type="PROSITE" id="PS51350">
    <property type="entry name" value="PTS_HPR_DOM"/>
    <property type="match status" value="1"/>
</dbReference>
<dbReference type="InterPro" id="IPR012844">
    <property type="entry name" value="DhaM_N"/>
</dbReference>
<dbReference type="PANTHER" id="PTHR38594:SF1">
    <property type="entry name" value="PEP-DEPENDENT DIHYDROXYACETONE KINASE, PHOSPHORYL DONOR SUBUNIT DHAM"/>
    <property type="match status" value="1"/>
</dbReference>
<name>A0A3N2BFC7_9MICO</name>
<comment type="function">
    <text evidence="3">General (non sugar-specific) component of the phosphoenolpyruvate-dependent sugar phosphotransferase system (sugar PTS). This major carbohydrate active-transport system catalyzes the phosphorylation of incoming sugar substrates concomitantly with their translocation across the cell membrane. The phosphoryl group from phosphoenolpyruvate (PEP) is transferred to the phosphoryl carrier protein HPr by enzyme I. Phospho-HPr then transfers it to the PTS EIIA domain.</text>
</comment>
<keyword evidence="10" id="KW-0418">Kinase</keyword>
<evidence type="ECO:0000313" key="11">
    <source>
        <dbReference type="Proteomes" id="UP000280668"/>
    </source>
</evidence>
<evidence type="ECO:0000256" key="5">
    <source>
        <dbReference type="ARBA" id="ARBA00020422"/>
    </source>
</evidence>
<dbReference type="PROSITE" id="PS00369">
    <property type="entry name" value="PTS_HPR_HIS"/>
    <property type="match status" value="1"/>
</dbReference>
<dbReference type="Pfam" id="PF03610">
    <property type="entry name" value="EIIA-man"/>
    <property type="match status" value="1"/>
</dbReference>
<dbReference type="GO" id="GO:0047324">
    <property type="term" value="F:phosphoenolpyruvate-glycerone phosphotransferase activity"/>
    <property type="evidence" value="ECO:0007669"/>
    <property type="project" value="UniProtKB-EC"/>
</dbReference>
<reference evidence="10 11" key="1">
    <citation type="submission" date="2018-11" db="EMBL/GenBank/DDBJ databases">
        <title>Sequencing the genomes of 1000 actinobacteria strains.</title>
        <authorList>
            <person name="Klenk H.-P."/>
        </authorList>
    </citation>
    <scope>NUCLEOTIDE SEQUENCE [LARGE SCALE GENOMIC DNA]</scope>
    <source>
        <strain evidence="10 11">DSM 11294</strain>
    </source>
</reference>
<comment type="caution">
    <text evidence="10">The sequence shown here is derived from an EMBL/GenBank/DDBJ whole genome shotgun (WGS) entry which is preliminary data.</text>
</comment>
<dbReference type="InterPro" id="IPR039643">
    <property type="entry name" value="DhaM"/>
</dbReference>
<evidence type="ECO:0000256" key="2">
    <source>
        <dbReference type="ARBA" id="ARBA00002788"/>
    </source>
</evidence>
<dbReference type="NCBIfam" id="TIGR02364">
    <property type="entry name" value="dha_pts"/>
    <property type="match status" value="1"/>
</dbReference>
<dbReference type="AlphaFoldDB" id="A0A3N2BFC7"/>
<dbReference type="InterPro" id="IPR000032">
    <property type="entry name" value="HPr-like"/>
</dbReference>
<evidence type="ECO:0000256" key="6">
    <source>
        <dbReference type="ARBA" id="ARBA00022679"/>
    </source>
</evidence>
<evidence type="ECO:0000256" key="4">
    <source>
        <dbReference type="ARBA" id="ARBA00012095"/>
    </source>
</evidence>
<evidence type="ECO:0000313" key="10">
    <source>
        <dbReference type="EMBL" id="ROR73961.1"/>
    </source>
</evidence>
<protein>
    <recommendedName>
        <fullName evidence="5">Phosphocarrier protein HPr</fullName>
        <ecNumber evidence="4">2.7.1.121</ecNumber>
    </recommendedName>
</protein>
<feature type="domain" description="PTS EIIA type-4" evidence="8">
    <location>
        <begin position="10"/>
        <end position="144"/>
    </location>
</feature>
<dbReference type="GO" id="GO:0019563">
    <property type="term" value="P:glycerol catabolic process"/>
    <property type="evidence" value="ECO:0007669"/>
    <property type="project" value="InterPro"/>
</dbReference>
<dbReference type="SUPFAM" id="SSF55594">
    <property type="entry name" value="HPr-like"/>
    <property type="match status" value="1"/>
</dbReference>